<feature type="domain" description="AB hydrolase-1" evidence="1">
    <location>
        <begin position="23"/>
        <end position="258"/>
    </location>
</feature>
<gene>
    <name evidence="2" type="ORF">CK498_06820</name>
</gene>
<dbReference type="Gene3D" id="3.40.50.1820">
    <property type="entry name" value="alpha/beta hydrolase"/>
    <property type="match status" value="1"/>
</dbReference>
<dbReference type="RefSeq" id="WP_095620083.1">
    <property type="nucleotide sequence ID" value="NZ_NSKB01000002.1"/>
</dbReference>
<keyword evidence="3" id="KW-1185">Reference proteome</keyword>
<dbReference type="OrthoDB" id="7055710at2"/>
<dbReference type="PANTHER" id="PTHR43194">
    <property type="entry name" value="HYDROLASE ALPHA/BETA FOLD FAMILY"/>
    <property type="match status" value="1"/>
</dbReference>
<dbReference type="Proteomes" id="UP000217771">
    <property type="component" value="Unassembled WGS sequence"/>
</dbReference>
<dbReference type="InterPro" id="IPR000073">
    <property type="entry name" value="AB_hydrolase_1"/>
</dbReference>
<keyword evidence="2" id="KW-0378">Hydrolase</keyword>
<sequence>MAMATVNGVRLFYELDGVPDAVPLVLVHGSWDSHRDWDPVMPGLAEAFQVLRYDRRGHSQSERPTGQGSVREDVDDLAALIEYLELAPVWVVGNSFGASIALRLAGEHPGLLRGIVAHEPPLFSLLAGDPSFEPMLADAQRKTRSVAERIAAGDHAGATEHFVETVALGPGGWEMVPPDYQQVMIENAPTFLDEARDPDAFAFDRDWIRNFSKPILLTLGDQSPPIFALVIALLSEAPHRAEVVTFTDAGHIPHISHPEDYAEAIAAFVHQGIA</sequence>
<dbReference type="InterPro" id="IPR050228">
    <property type="entry name" value="Carboxylesterase_BioH"/>
</dbReference>
<dbReference type="Pfam" id="PF00561">
    <property type="entry name" value="Abhydrolase_1"/>
    <property type="match status" value="1"/>
</dbReference>
<accession>A0A2A2F0W0</accession>
<evidence type="ECO:0000259" key="1">
    <source>
        <dbReference type="Pfam" id="PF00561"/>
    </source>
</evidence>
<dbReference type="InterPro" id="IPR029058">
    <property type="entry name" value="AB_hydrolase_fold"/>
</dbReference>
<dbReference type="EMBL" id="NSKB01000002">
    <property type="protein sequence ID" value="PAU78410.1"/>
    <property type="molecule type" value="Genomic_DNA"/>
</dbReference>
<evidence type="ECO:0000313" key="2">
    <source>
        <dbReference type="EMBL" id="PAU78410.1"/>
    </source>
</evidence>
<organism evidence="2 3">
    <name type="scientific">Halomonas salipaludis</name>
    <dbReference type="NCBI Taxonomy" id="2032625"/>
    <lineage>
        <taxon>Bacteria</taxon>
        <taxon>Pseudomonadati</taxon>
        <taxon>Pseudomonadota</taxon>
        <taxon>Gammaproteobacteria</taxon>
        <taxon>Oceanospirillales</taxon>
        <taxon>Halomonadaceae</taxon>
        <taxon>Halomonas</taxon>
    </lineage>
</organism>
<dbReference type="AlphaFoldDB" id="A0A2A2F0W0"/>
<dbReference type="PANTHER" id="PTHR43194:SF2">
    <property type="entry name" value="PEROXISOMAL MEMBRANE PROTEIN LPX1"/>
    <property type="match status" value="1"/>
</dbReference>
<evidence type="ECO:0000313" key="3">
    <source>
        <dbReference type="Proteomes" id="UP000217771"/>
    </source>
</evidence>
<name>A0A2A2F0W0_9GAMM</name>
<protein>
    <submittedName>
        <fullName evidence="2">Alpha/beta hydrolase</fullName>
    </submittedName>
</protein>
<comment type="caution">
    <text evidence="2">The sequence shown here is derived from an EMBL/GenBank/DDBJ whole genome shotgun (WGS) entry which is preliminary data.</text>
</comment>
<dbReference type="GO" id="GO:0016787">
    <property type="term" value="F:hydrolase activity"/>
    <property type="evidence" value="ECO:0007669"/>
    <property type="project" value="UniProtKB-KW"/>
</dbReference>
<proteinExistence type="predicted"/>
<reference evidence="2 3" key="1">
    <citation type="submission" date="2017-08" db="EMBL/GenBank/DDBJ databases">
        <title>Halomonas alkalisoli sp. nov., isolated from saline alkaline soil.</title>
        <authorList>
            <person name="Wang D."/>
            <person name="Zhang G."/>
        </authorList>
    </citation>
    <scope>NUCLEOTIDE SEQUENCE [LARGE SCALE GENOMIC DNA]</scope>
    <source>
        <strain evidence="2 3">WRN001</strain>
    </source>
</reference>
<dbReference type="SUPFAM" id="SSF53474">
    <property type="entry name" value="alpha/beta-Hydrolases"/>
    <property type="match status" value="1"/>
</dbReference>